<proteinExistence type="predicted"/>
<protein>
    <submittedName>
        <fullName evidence="1">Carboxylating nicotinate-nucleotide diphosphorylase</fullName>
        <ecNumber evidence="1">2.4.2.19</ecNumber>
    </submittedName>
</protein>
<gene>
    <name evidence="1" type="primary">nadC</name>
    <name evidence="1" type="ORF">C5S46_04710</name>
</gene>
<dbReference type="Proteomes" id="UP000315423">
    <property type="component" value="Unassembled WGS sequence"/>
</dbReference>
<reference evidence="1" key="1">
    <citation type="submission" date="2018-09" db="EMBL/GenBank/DDBJ databases">
        <title>A genomic encyclopedia of anaerobic methanotrophic archaea.</title>
        <authorList>
            <person name="Skennerton C.T."/>
            <person name="Chadwick G.L."/>
            <person name="Laso-Perez R."/>
            <person name="Leu A.O."/>
            <person name="Speth D.R."/>
            <person name="Yu H."/>
            <person name="Morgan-Lang C."/>
            <person name="Hatzenpichler R."/>
            <person name="Goudeau D."/>
            <person name="Malmstrom R."/>
            <person name="Woyke T."/>
            <person name="Hallam S."/>
            <person name="Tyson G.W."/>
            <person name="Wegener G."/>
            <person name="Boetius A."/>
            <person name="Orphan V.J."/>
        </authorList>
    </citation>
    <scope>NUCLEOTIDE SEQUENCE</scope>
    <source>
        <strain evidence="1">CONS3730D10UFb2</strain>
    </source>
</reference>
<accession>A0AC61SAN3</accession>
<sequence length="272" mass="29981">MLITELERFIREDIGQDDTSYSILPETWAHFVVITKEDGILCGLEEAQQVFDYFGLESNSKLKDGDLLQSGDVIVKICGPVRDILQAERLSLNFLCKMSGIATLTARCVNLASGVRVACTRKTTPGFREFEKKAVRYGGGDSHRYGLSDAIMIKENCIAVMTIEEALKAAKKMGSFTKKIEVEVSNSIEMLTAARSGADIIMFDNMQPDEIVECINTLNNARLRDHIILEASGGIVETNITEYAATGVDVISMGSLIHSARWLDMSLKITAK</sequence>
<comment type="caution">
    <text evidence="1">The sequence shown here is derived from an EMBL/GenBank/DDBJ whole genome shotgun (WGS) entry which is preliminary data.</text>
</comment>
<keyword evidence="1" id="KW-0808">Transferase</keyword>
<evidence type="ECO:0000313" key="2">
    <source>
        <dbReference type="Proteomes" id="UP000315423"/>
    </source>
</evidence>
<evidence type="ECO:0000313" key="1">
    <source>
        <dbReference type="EMBL" id="TKY91650.1"/>
    </source>
</evidence>
<name>A0AC61SAN3_9EURY</name>
<dbReference type="EC" id="2.4.2.19" evidence="1"/>
<dbReference type="EMBL" id="QYBA01000155">
    <property type="protein sequence ID" value="TKY91650.1"/>
    <property type="molecule type" value="Genomic_DNA"/>
</dbReference>
<keyword evidence="1" id="KW-0328">Glycosyltransferase</keyword>
<organism evidence="1 2">
    <name type="scientific">Candidatus Methanomarinus sp</name>
    <dbReference type="NCBI Taxonomy" id="3386244"/>
    <lineage>
        <taxon>Archaea</taxon>
        <taxon>Methanobacteriati</taxon>
        <taxon>Methanobacteriota</taxon>
        <taxon>Stenosarchaea group</taxon>
        <taxon>Methanomicrobia</taxon>
        <taxon>Methanosarcinales</taxon>
        <taxon>ANME-2 cluster</taxon>
        <taxon>Candidatus Methanocomedenaceae</taxon>
        <taxon>Candidatus Methanomarinus</taxon>
    </lineage>
</organism>